<evidence type="ECO:0000256" key="14">
    <source>
        <dbReference type="RuleBase" id="RU003657"/>
    </source>
</evidence>
<evidence type="ECO:0000256" key="12">
    <source>
        <dbReference type="ARBA" id="ARBA00032401"/>
    </source>
</evidence>
<dbReference type="RefSeq" id="WP_248878875.1">
    <property type="nucleotide sequence ID" value="NZ_CP081350.1"/>
</dbReference>
<comment type="pathway">
    <text evidence="1">Amino-acid biosynthesis; L-histidine biosynthesis; L-histidine from 5-phospho-alpha-D-ribose 1-diphosphate: step 5/9.</text>
</comment>
<dbReference type="PANTHER" id="PTHR21235:SF2">
    <property type="entry name" value="IMIDAZOLE GLYCEROL PHOSPHATE SYNTHASE HISHF"/>
    <property type="match status" value="1"/>
</dbReference>
<sequence length="260" mass="27109">MLKVRVIPTLLWKGHGLVKGVGFDSWRRVGSVLPAIKIYDKRDVDELALLDIAATAEGREPDVESVRSLGKSVSVPLTVGGGITNINQIAELLGAGADKVSINTAAHENPGLVSEAARYFGSQCVVVSIDVARNEDGTHVCMSRCGSKLESTDPVSFARMVADLGAGEILLTSVERDGTMQGYDLDLIGAVASAVNVPVIASGGAGHYQHFVDAVKLCGASAVAAASIFHFTDKTPAEAKKFMANAGIPVRKGLTKPGAQ</sequence>
<dbReference type="Gene3D" id="3.20.20.70">
    <property type="entry name" value="Aldolase class I"/>
    <property type="match status" value="1"/>
</dbReference>
<evidence type="ECO:0000256" key="11">
    <source>
        <dbReference type="ARBA" id="ARBA00031409"/>
    </source>
</evidence>
<dbReference type="InterPro" id="IPR004651">
    <property type="entry name" value="HisF"/>
</dbReference>
<comment type="caution">
    <text evidence="15">The sequence shown here is derived from an EMBL/GenBank/DDBJ whole genome shotgun (WGS) entry which is preliminary data.</text>
</comment>
<dbReference type="InterPro" id="IPR011060">
    <property type="entry name" value="RibuloseP-bd_barrel"/>
</dbReference>
<dbReference type="InterPro" id="IPR013785">
    <property type="entry name" value="Aldolase_TIM"/>
</dbReference>
<evidence type="ECO:0000256" key="5">
    <source>
        <dbReference type="ARBA" id="ARBA00016318"/>
    </source>
</evidence>
<evidence type="ECO:0000256" key="13">
    <source>
        <dbReference type="ARBA" id="ARBA00047838"/>
    </source>
</evidence>
<gene>
    <name evidence="15" type="ORF">ABIF63_004105</name>
</gene>
<evidence type="ECO:0000256" key="2">
    <source>
        <dbReference type="ARBA" id="ARBA00009667"/>
    </source>
</evidence>
<evidence type="ECO:0000256" key="10">
    <source>
        <dbReference type="ARBA" id="ARBA00030264"/>
    </source>
</evidence>
<evidence type="ECO:0000256" key="8">
    <source>
        <dbReference type="ARBA" id="ARBA00023239"/>
    </source>
</evidence>
<keyword evidence="8 15" id="KW-0456">Lyase</keyword>
<comment type="similarity">
    <text evidence="2 14">Belongs to the HisA/HisF family.</text>
</comment>
<evidence type="ECO:0000256" key="3">
    <source>
        <dbReference type="ARBA" id="ARBA00011152"/>
    </source>
</evidence>
<dbReference type="SUPFAM" id="SSF51366">
    <property type="entry name" value="Ribulose-phoshate binding barrel"/>
    <property type="match status" value="1"/>
</dbReference>
<evidence type="ECO:0000313" key="16">
    <source>
        <dbReference type="Proteomes" id="UP001549291"/>
    </source>
</evidence>
<keyword evidence="6 14" id="KW-0028">Amino-acid biosynthesis</keyword>
<comment type="subunit">
    <text evidence="3">Heterodimer of HisH and HisF.</text>
</comment>
<dbReference type="EC" id="4.3.2.10" evidence="4"/>
<evidence type="ECO:0000256" key="4">
    <source>
        <dbReference type="ARBA" id="ARBA00012809"/>
    </source>
</evidence>
<evidence type="ECO:0000313" key="15">
    <source>
        <dbReference type="EMBL" id="MET4719999.1"/>
    </source>
</evidence>
<keyword evidence="7 14" id="KW-0368">Histidine biosynthesis</keyword>
<keyword evidence="16" id="KW-1185">Reference proteome</keyword>
<organism evidence="15 16">
    <name type="scientific">Bradyrhizobium japonicum</name>
    <dbReference type="NCBI Taxonomy" id="375"/>
    <lineage>
        <taxon>Bacteria</taxon>
        <taxon>Pseudomonadati</taxon>
        <taxon>Pseudomonadota</taxon>
        <taxon>Alphaproteobacteria</taxon>
        <taxon>Hyphomicrobiales</taxon>
        <taxon>Nitrobacteraceae</taxon>
        <taxon>Bradyrhizobium</taxon>
    </lineage>
</organism>
<dbReference type="Proteomes" id="UP001549291">
    <property type="component" value="Unassembled WGS sequence"/>
</dbReference>
<proteinExistence type="inferred from homology"/>
<evidence type="ECO:0000256" key="7">
    <source>
        <dbReference type="ARBA" id="ARBA00023102"/>
    </source>
</evidence>
<name>A0ABV2RSW9_BRAJP</name>
<protein>
    <recommendedName>
        <fullName evidence="5">Imidazole glycerol phosphate synthase subunit HisF</fullName>
        <ecNumber evidence="4">4.3.2.10</ecNumber>
    </recommendedName>
    <alternativeName>
        <fullName evidence="10">IGP synthase cyclase subunit</fullName>
    </alternativeName>
    <alternativeName>
        <fullName evidence="11">IGP synthase subunit HisF</fullName>
    </alternativeName>
    <alternativeName>
        <fullName evidence="12">ImGP synthase subunit HisF</fullName>
    </alternativeName>
</protein>
<accession>A0ABV2RSW9</accession>
<dbReference type="GO" id="GO:0016829">
    <property type="term" value="F:lyase activity"/>
    <property type="evidence" value="ECO:0007669"/>
    <property type="project" value="UniProtKB-KW"/>
</dbReference>
<dbReference type="EMBL" id="JBEPTQ010000002">
    <property type="protein sequence ID" value="MET4719999.1"/>
    <property type="molecule type" value="Genomic_DNA"/>
</dbReference>
<dbReference type="PANTHER" id="PTHR21235">
    <property type="entry name" value="IMIDAZOLE GLYCEROL PHOSPHATE SYNTHASE SUBUNIT HISF/H IGP SYNTHASE SUBUNIT HISF/H"/>
    <property type="match status" value="1"/>
</dbReference>
<comment type="catalytic activity">
    <reaction evidence="13">
        <text>5-[(5-phospho-1-deoxy-D-ribulos-1-ylimino)methylamino]-1-(5-phospho-beta-D-ribosyl)imidazole-4-carboxamide + L-glutamine = D-erythro-1-(imidazol-4-yl)glycerol 3-phosphate + 5-amino-1-(5-phospho-beta-D-ribosyl)imidazole-4-carboxamide + L-glutamate + H(+)</text>
        <dbReference type="Rhea" id="RHEA:24793"/>
        <dbReference type="ChEBI" id="CHEBI:15378"/>
        <dbReference type="ChEBI" id="CHEBI:29985"/>
        <dbReference type="ChEBI" id="CHEBI:58278"/>
        <dbReference type="ChEBI" id="CHEBI:58359"/>
        <dbReference type="ChEBI" id="CHEBI:58475"/>
        <dbReference type="ChEBI" id="CHEBI:58525"/>
        <dbReference type="EC" id="4.3.2.10"/>
    </reaction>
</comment>
<dbReference type="InterPro" id="IPR006062">
    <property type="entry name" value="His_biosynth"/>
</dbReference>
<dbReference type="CDD" id="cd04731">
    <property type="entry name" value="HisF"/>
    <property type="match status" value="1"/>
</dbReference>
<reference evidence="15 16" key="1">
    <citation type="submission" date="2024-06" db="EMBL/GenBank/DDBJ databases">
        <title>Genomic Encyclopedia of Type Strains, Phase V (KMG-V): Genome sequencing to study the core and pangenomes of soil and plant-associated prokaryotes.</title>
        <authorList>
            <person name="Whitman W."/>
        </authorList>
    </citation>
    <scope>NUCLEOTIDE SEQUENCE [LARGE SCALE GENOMIC DNA]</scope>
    <source>
        <strain evidence="15 16">USDA 160</strain>
    </source>
</reference>
<dbReference type="InterPro" id="IPR050064">
    <property type="entry name" value="IGPS_HisA/HisF"/>
</dbReference>
<comment type="function">
    <text evidence="9">IGPS catalyzes the conversion of PRFAR and glutamine to IGP, AICAR and glutamate. The HisF subunit catalyzes the cyclization activity that produces IGP and AICAR from PRFAR using the ammonia provided by the HisH subunit.</text>
</comment>
<evidence type="ECO:0000256" key="1">
    <source>
        <dbReference type="ARBA" id="ARBA00005091"/>
    </source>
</evidence>
<dbReference type="Pfam" id="PF00977">
    <property type="entry name" value="His_biosynth"/>
    <property type="match status" value="1"/>
</dbReference>
<evidence type="ECO:0000256" key="6">
    <source>
        <dbReference type="ARBA" id="ARBA00022605"/>
    </source>
</evidence>
<evidence type="ECO:0000256" key="9">
    <source>
        <dbReference type="ARBA" id="ARBA00025475"/>
    </source>
</evidence>